<comment type="caution">
    <text evidence="3">The sequence shown here is derived from an EMBL/GenBank/DDBJ whole genome shotgun (WGS) entry which is preliminary data.</text>
</comment>
<evidence type="ECO:0008006" key="5">
    <source>
        <dbReference type="Google" id="ProtNLM"/>
    </source>
</evidence>
<dbReference type="STRING" id="874156.GCA_001021555_00094"/>
<gene>
    <name evidence="3" type="ORF">AAV99_05890</name>
</gene>
<accession>A0A0H0XXI0</accession>
<evidence type="ECO:0000313" key="3">
    <source>
        <dbReference type="EMBL" id="KLI65005.1"/>
    </source>
</evidence>
<evidence type="ECO:0000313" key="4">
    <source>
        <dbReference type="Proteomes" id="UP000053455"/>
    </source>
</evidence>
<dbReference type="EMBL" id="LBHU01000001">
    <property type="protein sequence ID" value="KLI65005.1"/>
    <property type="molecule type" value="Genomic_DNA"/>
</dbReference>
<feature type="signal peptide" evidence="2">
    <location>
        <begin position="1"/>
        <end position="21"/>
    </location>
</feature>
<feature type="compositionally biased region" description="Acidic residues" evidence="1">
    <location>
        <begin position="173"/>
        <end position="191"/>
    </location>
</feature>
<keyword evidence="4" id="KW-1185">Reference proteome</keyword>
<sequence length="291" mass="31413">MMKHLLSFFAALIVFTQPAAAQDLEGTWAMQIDEAAIFVFSLEQDEDGSWRGSWLRPGRFQGNGVVFSQFRGSERVVTTDGEMDGDVLVMRFAPTRAEGSTDVLHFRSTGEYQAEMTYTGTDLDPYPLVRVAAGTALGPFSDDRIYDRDNAATQADYDPADELAASLSGSDPAEAEPDVSEATDAAAEEPVAEEREGISDDFLDGLEDGALATTGLEVAKLETAPRLARACADIDRTNLPAPEDLGQLWGDEFESIGSGLEIREYQMDNGDIARVTLLGDSIYLNSCGPAS</sequence>
<evidence type="ECO:0000256" key="2">
    <source>
        <dbReference type="SAM" id="SignalP"/>
    </source>
</evidence>
<name>A0A0H0XXI0_9SPHN</name>
<feature type="region of interest" description="Disordered" evidence="1">
    <location>
        <begin position="163"/>
        <end position="199"/>
    </location>
</feature>
<dbReference type="PATRIC" id="fig|874156.12.peg.1220"/>
<dbReference type="AlphaFoldDB" id="A0A0H0XXI0"/>
<keyword evidence="2" id="KW-0732">Signal</keyword>
<dbReference type="RefSeq" id="WP_047092876.1">
    <property type="nucleotide sequence ID" value="NZ_LBHU01000001.1"/>
</dbReference>
<protein>
    <recommendedName>
        <fullName evidence="5">DUF306 domain-containing protein</fullName>
    </recommendedName>
</protein>
<reference evidence="3 4" key="1">
    <citation type="submission" date="2015-04" db="EMBL/GenBank/DDBJ databases">
        <title>The draft genome sequence of Erythrobacter marinus HWDM-33.</title>
        <authorList>
            <person name="Zhuang L."/>
            <person name="Liu Y."/>
            <person name="Shao Z."/>
        </authorList>
    </citation>
    <scope>NUCLEOTIDE SEQUENCE [LARGE SCALE GENOMIC DNA]</scope>
    <source>
        <strain evidence="3 4">HWDM-33</strain>
    </source>
</reference>
<dbReference type="OrthoDB" id="7275869at2"/>
<dbReference type="Proteomes" id="UP000053455">
    <property type="component" value="Unassembled WGS sequence"/>
</dbReference>
<proteinExistence type="predicted"/>
<organism evidence="3 4">
    <name type="scientific">Aurantiacibacter marinus</name>
    <dbReference type="NCBI Taxonomy" id="874156"/>
    <lineage>
        <taxon>Bacteria</taxon>
        <taxon>Pseudomonadati</taxon>
        <taxon>Pseudomonadota</taxon>
        <taxon>Alphaproteobacteria</taxon>
        <taxon>Sphingomonadales</taxon>
        <taxon>Erythrobacteraceae</taxon>
        <taxon>Aurantiacibacter</taxon>
    </lineage>
</organism>
<evidence type="ECO:0000256" key="1">
    <source>
        <dbReference type="SAM" id="MobiDB-lite"/>
    </source>
</evidence>
<feature type="chain" id="PRO_5002589744" description="DUF306 domain-containing protein" evidence="2">
    <location>
        <begin position="22"/>
        <end position="291"/>
    </location>
</feature>